<comment type="function">
    <text evidence="9">Part of the tripartite ATP-independent periplasmic (TRAP) transport system.</text>
</comment>
<keyword evidence="12" id="KW-1185">Reference proteome</keyword>
<dbReference type="GO" id="GO:0015740">
    <property type="term" value="P:C4-dicarboxylate transport"/>
    <property type="evidence" value="ECO:0007669"/>
    <property type="project" value="TreeGrafter"/>
</dbReference>
<comment type="subunit">
    <text evidence="9">The complex comprises the extracytoplasmic solute receptor protein and the two transmembrane proteins.</text>
</comment>
<comment type="caution">
    <text evidence="11">The sequence shown here is derived from an EMBL/GenBank/DDBJ whole genome shotgun (WGS) entry which is preliminary data.</text>
</comment>
<proteinExistence type="inferred from homology"/>
<keyword evidence="7 9" id="KW-0472">Membrane</keyword>
<comment type="similarity">
    <text evidence="8 9">Belongs to the TRAP transporter small permease family.</text>
</comment>
<dbReference type="AlphaFoldDB" id="A0A845LZG8"/>
<dbReference type="Pfam" id="PF04290">
    <property type="entry name" value="DctQ"/>
    <property type="match status" value="1"/>
</dbReference>
<keyword evidence="4 9" id="KW-0997">Cell inner membrane</keyword>
<feature type="transmembrane region" description="Helical" evidence="9">
    <location>
        <begin position="52"/>
        <end position="71"/>
    </location>
</feature>
<comment type="subcellular location">
    <subcellularLocation>
        <location evidence="1 9">Cell inner membrane</location>
        <topology evidence="1 9">Multi-pass membrane protein</topology>
    </subcellularLocation>
</comment>
<feature type="domain" description="Tripartite ATP-independent periplasmic transporters DctQ component" evidence="10">
    <location>
        <begin position="28"/>
        <end position="161"/>
    </location>
</feature>
<feature type="transmembrane region" description="Helical" evidence="9">
    <location>
        <begin position="12"/>
        <end position="32"/>
    </location>
</feature>
<evidence type="ECO:0000256" key="3">
    <source>
        <dbReference type="ARBA" id="ARBA00022475"/>
    </source>
</evidence>
<evidence type="ECO:0000256" key="2">
    <source>
        <dbReference type="ARBA" id="ARBA00022448"/>
    </source>
</evidence>
<dbReference type="Proteomes" id="UP000467322">
    <property type="component" value="Unassembled WGS sequence"/>
</dbReference>
<evidence type="ECO:0000256" key="8">
    <source>
        <dbReference type="ARBA" id="ARBA00038436"/>
    </source>
</evidence>
<evidence type="ECO:0000256" key="4">
    <source>
        <dbReference type="ARBA" id="ARBA00022519"/>
    </source>
</evidence>
<evidence type="ECO:0000313" key="11">
    <source>
        <dbReference type="EMBL" id="MZR12179.1"/>
    </source>
</evidence>
<dbReference type="InterPro" id="IPR055348">
    <property type="entry name" value="DctQ"/>
</dbReference>
<evidence type="ECO:0000256" key="6">
    <source>
        <dbReference type="ARBA" id="ARBA00022989"/>
    </source>
</evidence>
<sequence length="180" mass="19590">MKTSWIDRIAWGADNALIAIASLGLVAMMLHISGDIIASLLFNAPIATTSAIVTNYYMIAVAFLPIYAAEFRDAHIGVNLLTARLPNAVQRWLEVLIMIATAGVYVLLAAQSWEQATQKLETTAYVVEQTSKIFIWPSYFMLPAAFAAVALLLVVKVLSRIAGGPVLREPVEAGKERDDV</sequence>
<gene>
    <name evidence="11" type="ORF">GQE99_03995</name>
</gene>
<keyword evidence="6 9" id="KW-1133">Transmembrane helix</keyword>
<dbReference type="PANTHER" id="PTHR35011">
    <property type="entry name" value="2,3-DIKETO-L-GULONATE TRAP TRANSPORTER SMALL PERMEASE PROTEIN YIAM"/>
    <property type="match status" value="1"/>
</dbReference>
<accession>A0A845LZG8</accession>
<evidence type="ECO:0000256" key="1">
    <source>
        <dbReference type="ARBA" id="ARBA00004429"/>
    </source>
</evidence>
<evidence type="ECO:0000259" key="10">
    <source>
        <dbReference type="Pfam" id="PF04290"/>
    </source>
</evidence>
<evidence type="ECO:0000313" key="12">
    <source>
        <dbReference type="Proteomes" id="UP000467322"/>
    </source>
</evidence>
<dbReference type="GO" id="GO:0005886">
    <property type="term" value="C:plasma membrane"/>
    <property type="evidence" value="ECO:0007669"/>
    <property type="project" value="UniProtKB-SubCell"/>
</dbReference>
<protein>
    <recommendedName>
        <fullName evidence="9">TRAP transporter small permease protein</fullName>
    </recommendedName>
</protein>
<name>A0A845LZG8_9RHOB</name>
<feature type="transmembrane region" description="Helical" evidence="9">
    <location>
        <begin position="92"/>
        <end position="113"/>
    </location>
</feature>
<dbReference type="RefSeq" id="WP_161350304.1">
    <property type="nucleotide sequence ID" value="NZ_WTUX01000007.1"/>
</dbReference>
<dbReference type="PANTHER" id="PTHR35011:SF10">
    <property type="entry name" value="TRAP TRANSPORTER SMALL PERMEASE PROTEIN"/>
    <property type="match status" value="1"/>
</dbReference>
<evidence type="ECO:0000256" key="7">
    <source>
        <dbReference type="ARBA" id="ARBA00023136"/>
    </source>
</evidence>
<evidence type="ECO:0000256" key="9">
    <source>
        <dbReference type="RuleBase" id="RU369079"/>
    </source>
</evidence>
<keyword evidence="2 9" id="KW-0813">Transport</keyword>
<dbReference type="GO" id="GO:0022857">
    <property type="term" value="F:transmembrane transporter activity"/>
    <property type="evidence" value="ECO:0007669"/>
    <property type="project" value="UniProtKB-UniRule"/>
</dbReference>
<feature type="transmembrane region" description="Helical" evidence="9">
    <location>
        <begin position="133"/>
        <end position="155"/>
    </location>
</feature>
<reference evidence="11 12" key="1">
    <citation type="submission" date="2019-12" db="EMBL/GenBank/DDBJ databases">
        <title>Maritimibacter sp. nov. sp. isolated from sea sand.</title>
        <authorList>
            <person name="Kim J."/>
            <person name="Jeong S.E."/>
            <person name="Jung H.S."/>
            <person name="Jeon C.O."/>
        </authorList>
    </citation>
    <scope>NUCLEOTIDE SEQUENCE [LARGE SCALE GENOMIC DNA]</scope>
    <source>
        <strain evidence="11 12">DP07</strain>
    </source>
</reference>
<dbReference type="InterPro" id="IPR007387">
    <property type="entry name" value="TRAP_DctQ"/>
</dbReference>
<keyword evidence="5 9" id="KW-0812">Transmembrane</keyword>
<keyword evidence="3" id="KW-1003">Cell membrane</keyword>
<organism evidence="11 12">
    <name type="scientific">Maritimibacter harenae</name>
    <dbReference type="NCBI Taxonomy" id="2606218"/>
    <lineage>
        <taxon>Bacteria</taxon>
        <taxon>Pseudomonadati</taxon>
        <taxon>Pseudomonadota</taxon>
        <taxon>Alphaproteobacteria</taxon>
        <taxon>Rhodobacterales</taxon>
        <taxon>Roseobacteraceae</taxon>
        <taxon>Maritimibacter</taxon>
    </lineage>
</organism>
<evidence type="ECO:0000256" key="5">
    <source>
        <dbReference type="ARBA" id="ARBA00022692"/>
    </source>
</evidence>
<dbReference type="EMBL" id="WTUX01000007">
    <property type="protein sequence ID" value="MZR12179.1"/>
    <property type="molecule type" value="Genomic_DNA"/>
</dbReference>